<evidence type="ECO:0000313" key="1">
    <source>
        <dbReference type="EMBL" id="KJA29271.1"/>
    </source>
</evidence>
<accession>A0A0D2PLQ3</accession>
<protein>
    <submittedName>
        <fullName evidence="1">Uncharacterized protein</fullName>
    </submittedName>
</protein>
<dbReference type="OMA" id="HFFATHI"/>
<dbReference type="AlphaFoldDB" id="A0A0D2PLQ3"/>
<dbReference type="OrthoDB" id="3233180at2759"/>
<evidence type="ECO:0000313" key="2">
    <source>
        <dbReference type="Proteomes" id="UP000054270"/>
    </source>
</evidence>
<keyword evidence="2" id="KW-1185">Reference proteome</keyword>
<sequence length="334" mass="37799">MIHHQLAVDISFLDRLFVYRQKIRHTAINAKGTSRPSAVVTWVDELLVKINDALKIVSWGGTLPTEDIECSSTTRSIESQKRHDVLRAVIQLPERFFDVHVVVGSVNFSPAAKRIAMSLLFATYVVGPQIKRVRAWPNVGPTPSVISSSLHFFATHISSELYSPSHAMDLLPRRVMAAMSIALFSVVDRHTTDLQRGDFVLHELRPEGHRHLLDLIRAVLNQATDSYMPIEWLDLAQAIILYWGNVLPWSWSTWDDQRIADTEYLSALTATWLYHLDTPLTADPITTCKDACSNLYIVKASNLAILASPFSKSYYSRNNVTERRSYCFSALFTI</sequence>
<dbReference type="Proteomes" id="UP000054270">
    <property type="component" value="Unassembled WGS sequence"/>
</dbReference>
<gene>
    <name evidence="1" type="ORF">HYPSUDRAFT_504865</name>
</gene>
<name>A0A0D2PLQ3_HYPSF</name>
<proteinExistence type="predicted"/>
<dbReference type="EMBL" id="KN817519">
    <property type="protein sequence ID" value="KJA29271.1"/>
    <property type="molecule type" value="Genomic_DNA"/>
</dbReference>
<organism evidence="1 2">
    <name type="scientific">Hypholoma sublateritium (strain FD-334 SS-4)</name>
    <dbReference type="NCBI Taxonomy" id="945553"/>
    <lineage>
        <taxon>Eukaryota</taxon>
        <taxon>Fungi</taxon>
        <taxon>Dikarya</taxon>
        <taxon>Basidiomycota</taxon>
        <taxon>Agaricomycotina</taxon>
        <taxon>Agaricomycetes</taxon>
        <taxon>Agaricomycetidae</taxon>
        <taxon>Agaricales</taxon>
        <taxon>Agaricineae</taxon>
        <taxon>Strophariaceae</taxon>
        <taxon>Hypholoma</taxon>
    </lineage>
</organism>
<reference evidence="2" key="1">
    <citation type="submission" date="2014-04" db="EMBL/GenBank/DDBJ databases">
        <title>Evolutionary Origins and Diversification of the Mycorrhizal Mutualists.</title>
        <authorList>
            <consortium name="DOE Joint Genome Institute"/>
            <consortium name="Mycorrhizal Genomics Consortium"/>
            <person name="Kohler A."/>
            <person name="Kuo A."/>
            <person name="Nagy L.G."/>
            <person name="Floudas D."/>
            <person name="Copeland A."/>
            <person name="Barry K.W."/>
            <person name="Cichocki N."/>
            <person name="Veneault-Fourrey C."/>
            <person name="LaButti K."/>
            <person name="Lindquist E.A."/>
            <person name="Lipzen A."/>
            <person name="Lundell T."/>
            <person name="Morin E."/>
            <person name="Murat C."/>
            <person name="Riley R."/>
            <person name="Ohm R."/>
            <person name="Sun H."/>
            <person name="Tunlid A."/>
            <person name="Henrissat B."/>
            <person name="Grigoriev I.V."/>
            <person name="Hibbett D.S."/>
            <person name="Martin F."/>
        </authorList>
    </citation>
    <scope>NUCLEOTIDE SEQUENCE [LARGE SCALE GENOMIC DNA]</scope>
    <source>
        <strain evidence="2">FD-334 SS-4</strain>
    </source>
</reference>
<dbReference type="STRING" id="945553.A0A0D2PLQ3"/>